<evidence type="ECO:0000259" key="1">
    <source>
        <dbReference type="Pfam" id="PF05050"/>
    </source>
</evidence>
<feature type="domain" description="Methyltransferase FkbM" evidence="1">
    <location>
        <begin position="49"/>
        <end position="232"/>
    </location>
</feature>
<dbReference type="GO" id="GO:0032259">
    <property type="term" value="P:methylation"/>
    <property type="evidence" value="ECO:0007669"/>
    <property type="project" value="UniProtKB-KW"/>
</dbReference>
<dbReference type="OrthoDB" id="9781985at2"/>
<keyword evidence="2" id="KW-0489">Methyltransferase</keyword>
<reference evidence="2" key="1">
    <citation type="submission" date="2016-01" db="EMBL/GenBank/DDBJ databases">
        <authorList>
            <person name="Peeters C."/>
        </authorList>
    </citation>
    <scope>NUCLEOTIDE SEQUENCE [LARGE SCALE GENOMIC DNA]</scope>
    <source>
        <strain evidence="2">LMG 29318</strain>
    </source>
</reference>
<keyword evidence="3" id="KW-1185">Reference proteome</keyword>
<dbReference type="SUPFAM" id="SSF53335">
    <property type="entry name" value="S-adenosyl-L-methionine-dependent methyltransferases"/>
    <property type="match status" value="1"/>
</dbReference>
<name>A0A158A064_9BURK</name>
<dbReference type="Pfam" id="PF05050">
    <property type="entry name" value="Methyltransf_21"/>
    <property type="match status" value="1"/>
</dbReference>
<dbReference type="NCBIfam" id="TIGR01444">
    <property type="entry name" value="fkbM_fam"/>
    <property type="match status" value="1"/>
</dbReference>
<evidence type="ECO:0000313" key="3">
    <source>
        <dbReference type="Proteomes" id="UP000054870"/>
    </source>
</evidence>
<dbReference type="InterPro" id="IPR052514">
    <property type="entry name" value="SAM-dependent_MTase"/>
</dbReference>
<comment type="caution">
    <text evidence="2">The sequence shown here is derived from an EMBL/GenBank/DDBJ whole genome shotgun (WGS) entry which is preliminary data.</text>
</comment>
<sequence>MKSSRELNLPVDFDFHDPGEARALYQEIFVDRCYARAASGLKAGDVVFDVGANIGLTTLFLHGFCPGLRFFCVEPLPLAISALRENIVRHHVDATIIEAAAAATRGSTAFSYYPANSVMSGLYSDAEADRAVAARYLRNIGVDRESIDVLLDRKFDTAESTCTLVTLSDVIEAHRIERVGLLKVDVEKSERDVLEGIGAEHWPLIERIALEVHAQDGRLDPIMQVLAAHGFEADVSQNALLEGTGIFDVFATRL</sequence>
<dbReference type="RefSeq" id="WP_061123462.1">
    <property type="nucleotide sequence ID" value="NZ_FCOF02000005.1"/>
</dbReference>
<dbReference type="EMBL" id="FCOF02000005">
    <property type="protein sequence ID" value="SAK51109.1"/>
    <property type="molecule type" value="Genomic_DNA"/>
</dbReference>
<dbReference type="InterPro" id="IPR006342">
    <property type="entry name" value="FkbM_mtfrase"/>
</dbReference>
<keyword evidence="2" id="KW-0808">Transferase</keyword>
<gene>
    <name evidence="2" type="primary">fkbM</name>
    <name evidence="2" type="ORF">AWB75_01510</name>
</gene>
<dbReference type="AlphaFoldDB" id="A0A158A064"/>
<dbReference type="InterPro" id="IPR029063">
    <property type="entry name" value="SAM-dependent_MTases_sf"/>
</dbReference>
<evidence type="ECO:0000313" key="2">
    <source>
        <dbReference type="EMBL" id="SAK51109.1"/>
    </source>
</evidence>
<dbReference type="GO" id="GO:0008168">
    <property type="term" value="F:methyltransferase activity"/>
    <property type="evidence" value="ECO:0007669"/>
    <property type="project" value="UniProtKB-KW"/>
</dbReference>
<dbReference type="EC" id="2.1.1.-" evidence="2"/>
<accession>A0A158A064</accession>
<organism evidence="2 3">
    <name type="scientific">Caballeronia catudaia</name>
    <dbReference type="NCBI Taxonomy" id="1777136"/>
    <lineage>
        <taxon>Bacteria</taxon>
        <taxon>Pseudomonadati</taxon>
        <taxon>Pseudomonadota</taxon>
        <taxon>Betaproteobacteria</taxon>
        <taxon>Burkholderiales</taxon>
        <taxon>Burkholderiaceae</taxon>
        <taxon>Caballeronia</taxon>
    </lineage>
</organism>
<protein>
    <submittedName>
        <fullName evidence="2">31-O-demethyl-FK506 methyltransferase FkbM</fullName>
        <ecNumber evidence="2">2.1.1.-</ecNumber>
    </submittedName>
</protein>
<dbReference type="PANTHER" id="PTHR34203">
    <property type="entry name" value="METHYLTRANSFERASE, FKBM FAMILY PROTEIN"/>
    <property type="match status" value="1"/>
</dbReference>
<dbReference type="Proteomes" id="UP000054870">
    <property type="component" value="Unassembled WGS sequence"/>
</dbReference>
<dbReference type="Gene3D" id="3.40.50.150">
    <property type="entry name" value="Vaccinia Virus protein VP39"/>
    <property type="match status" value="1"/>
</dbReference>
<proteinExistence type="predicted"/>
<dbReference type="PANTHER" id="PTHR34203:SF13">
    <property type="entry name" value="EXPRESSED PROTEIN"/>
    <property type="match status" value="1"/>
</dbReference>